<evidence type="ECO:0000313" key="3">
    <source>
        <dbReference type="Proteomes" id="UP000186922"/>
    </source>
</evidence>
<comment type="caution">
    <text evidence="2">The sequence shown here is derived from an EMBL/GenBank/DDBJ whole genome shotgun (WGS) entry which is preliminary data.</text>
</comment>
<reference evidence="2 3" key="1">
    <citation type="journal article" date="2016" name="Nat. Commun.">
        <title>Extremotolerant tardigrade genome and improved radiotolerance of human cultured cells by tardigrade-unique protein.</title>
        <authorList>
            <person name="Hashimoto T."/>
            <person name="Horikawa D.D."/>
            <person name="Saito Y."/>
            <person name="Kuwahara H."/>
            <person name="Kozuka-Hata H."/>
            <person name="Shin-I T."/>
            <person name="Minakuchi Y."/>
            <person name="Ohishi K."/>
            <person name="Motoyama A."/>
            <person name="Aizu T."/>
            <person name="Enomoto A."/>
            <person name="Kondo K."/>
            <person name="Tanaka S."/>
            <person name="Hara Y."/>
            <person name="Koshikawa S."/>
            <person name="Sagara H."/>
            <person name="Miura T."/>
            <person name="Yokobori S."/>
            <person name="Miyagawa K."/>
            <person name="Suzuki Y."/>
            <person name="Kubo T."/>
            <person name="Oyama M."/>
            <person name="Kohara Y."/>
            <person name="Fujiyama A."/>
            <person name="Arakawa K."/>
            <person name="Katayama T."/>
            <person name="Toyoda A."/>
            <person name="Kunieda T."/>
        </authorList>
    </citation>
    <scope>NUCLEOTIDE SEQUENCE [LARGE SCALE GENOMIC DNA]</scope>
    <source>
        <strain evidence="2 3">YOKOZUNA-1</strain>
    </source>
</reference>
<evidence type="ECO:0000256" key="1">
    <source>
        <dbReference type="SAM" id="SignalP"/>
    </source>
</evidence>
<sequence>MSKMIGPLSITLLGILFILRDSCNAQLGYSTYQNVMGQGGPTNVYGGAYSGGGFGFNPEVGVVGPPGYAGGYEILGMGQYPFVDPKTYWMLAGVNSSPKSVTANSFLWSISFALSSALYIAL</sequence>
<keyword evidence="3" id="KW-1185">Reference proteome</keyword>
<feature type="chain" id="PRO_5008898492" evidence="1">
    <location>
        <begin position="26"/>
        <end position="122"/>
    </location>
</feature>
<evidence type="ECO:0000313" key="2">
    <source>
        <dbReference type="EMBL" id="GAV00043.1"/>
    </source>
</evidence>
<proteinExistence type="predicted"/>
<keyword evidence="1" id="KW-0732">Signal</keyword>
<accession>A0A1D1VIW3</accession>
<dbReference type="Proteomes" id="UP000186922">
    <property type="component" value="Unassembled WGS sequence"/>
</dbReference>
<name>A0A1D1VIW3_RAMVA</name>
<dbReference type="EMBL" id="BDGG01000005">
    <property type="protein sequence ID" value="GAV00043.1"/>
    <property type="molecule type" value="Genomic_DNA"/>
</dbReference>
<protein>
    <submittedName>
        <fullName evidence="2">Uncharacterized protein</fullName>
    </submittedName>
</protein>
<feature type="signal peptide" evidence="1">
    <location>
        <begin position="1"/>
        <end position="25"/>
    </location>
</feature>
<dbReference type="AlphaFoldDB" id="A0A1D1VIW3"/>
<dbReference type="OrthoDB" id="10616439at2759"/>
<organism evidence="2 3">
    <name type="scientific">Ramazzottius varieornatus</name>
    <name type="common">Water bear</name>
    <name type="synonym">Tardigrade</name>
    <dbReference type="NCBI Taxonomy" id="947166"/>
    <lineage>
        <taxon>Eukaryota</taxon>
        <taxon>Metazoa</taxon>
        <taxon>Ecdysozoa</taxon>
        <taxon>Tardigrada</taxon>
        <taxon>Eutardigrada</taxon>
        <taxon>Parachela</taxon>
        <taxon>Hypsibioidea</taxon>
        <taxon>Ramazzottiidae</taxon>
        <taxon>Ramazzottius</taxon>
    </lineage>
</organism>
<gene>
    <name evidence="2" type="primary">RvY_10952-1</name>
    <name evidence="2" type="synonym">RvY_10952.1</name>
    <name evidence="2" type="ORF">RvY_10952</name>
</gene>